<dbReference type="InterPro" id="IPR040167">
    <property type="entry name" value="TF_CP2-like"/>
</dbReference>
<accession>A0ABV0R381</accession>
<comment type="caution">
    <text evidence="3">The sequence shown here is derived from an EMBL/GenBank/DDBJ whole genome shotgun (WGS) entry which is preliminary data.</text>
</comment>
<evidence type="ECO:0000313" key="3">
    <source>
        <dbReference type="EMBL" id="MEQ2202564.1"/>
    </source>
</evidence>
<proteinExistence type="predicted"/>
<evidence type="ECO:0000313" key="4">
    <source>
        <dbReference type="Proteomes" id="UP001434883"/>
    </source>
</evidence>
<dbReference type="InterPro" id="IPR007604">
    <property type="entry name" value="CP2"/>
</dbReference>
<feature type="non-terminal residue" evidence="3">
    <location>
        <position position="1"/>
    </location>
</feature>
<gene>
    <name evidence="3" type="primary">GRHL2_1</name>
    <name evidence="3" type="ORF">XENOCAPTIV_006832</name>
</gene>
<dbReference type="PANTHER" id="PTHR11037:SF17">
    <property type="entry name" value="GRAINYHEAD-LIKE PROTEIN 2 HOMOLOG"/>
    <property type="match status" value="1"/>
</dbReference>
<dbReference type="PROSITE" id="PS51968">
    <property type="entry name" value="GRH_CP2_DB"/>
    <property type="match status" value="1"/>
</dbReference>
<reference evidence="3 4" key="1">
    <citation type="submission" date="2021-06" db="EMBL/GenBank/DDBJ databases">
        <authorList>
            <person name="Palmer J.M."/>
        </authorList>
    </citation>
    <scope>NUCLEOTIDE SEQUENCE [LARGE SCALE GENOMIC DNA]</scope>
    <source>
        <strain evidence="3 4">XC_2019</strain>
        <tissue evidence="3">Muscle</tissue>
    </source>
</reference>
<dbReference type="Proteomes" id="UP001434883">
    <property type="component" value="Unassembled WGS sequence"/>
</dbReference>
<dbReference type="PANTHER" id="PTHR11037">
    <property type="entry name" value="TRANSCRIPTION FACTOR CP2"/>
    <property type="match status" value="1"/>
</dbReference>
<evidence type="ECO:0000256" key="1">
    <source>
        <dbReference type="PROSITE-ProRule" id="PRU01313"/>
    </source>
</evidence>
<keyword evidence="4" id="KW-1185">Reference proteome</keyword>
<evidence type="ECO:0000259" key="2">
    <source>
        <dbReference type="PROSITE" id="PS51968"/>
    </source>
</evidence>
<dbReference type="EMBL" id="JAHRIN010033785">
    <property type="protein sequence ID" value="MEQ2202564.1"/>
    <property type="molecule type" value="Genomic_DNA"/>
</dbReference>
<organism evidence="3 4">
    <name type="scientific">Xenoophorus captivus</name>
    <dbReference type="NCBI Taxonomy" id="1517983"/>
    <lineage>
        <taxon>Eukaryota</taxon>
        <taxon>Metazoa</taxon>
        <taxon>Chordata</taxon>
        <taxon>Craniata</taxon>
        <taxon>Vertebrata</taxon>
        <taxon>Euteleostomi</taxon>
        <taxon>Actinopterygii</taxon>
        <taxon>Neopterygii</taxon>
        <taxon>Teleostei</taxon>
        <taxon>Neoteleostei</taxon>
        <taxon>Acanthomorphata</taxon>
        <taxon>Ovalentaria</taxon>
        <taxon>Atherinomorphae</taxon>
        <taxon>Cyprinodontiformes</taxon>
        <taxon>Goodeidae</taxon>
        <taxon>Xenoophorus</taxon>
    </lineage>
</organism>
<keyword evidence="1" id="KW-0238">DNA-binding</keyword>
<feature type="domain" description="Grh/CP2 DB" evidence="2">
    <location>
        <begin position="1"/>
        <end position="66"/>
    </location>
</feature>
<comment type="subcellular location">
    <subcellularLocation>
        <location evidence="1">Nucleus</location>
    </subcellularLocation>
</comment>
<keyword evidence="1" id="KW-0539">Nucleus</keyword>
<name>A0ABV0R381_9TELE</name>
<protein>
    <submittedName>
        <fullName evidence="3">Grainyhead-like protein 2</fullName>
    </submittedName>
</protein>
<sequence length="66" mass="7541">GSFQYTLDATRSLRQKQGEGPMTYLNKGQFYAVTLSELSANKRLRHPISKVRVSGLFLSSVFILFW</sequence>
<dbReference type="Pfam" id="PF04516">
    <property type="entry name" value="CP2"/>
    <property type="match status" value="1"/>
</dbReference>